<dbReference type="EMBL" id="BBZA01000055">
    <property type="protein sequence ID" value="GAP62402.1"/>
    <property type="molecule type" value="Genomic_DNA"/>
</dbReference>
<dbReference type="STRING" id="872965.SE16_03420"/>
<reference evidence="2 4" key="2">
    <citation type="submission" date="2015-07" db="EMBL/GenBank/DDBJ databases">
        <title>Whole genome sequence of Ardenticatena maritima DSM 23922.</title>
        <authorList>
            <person name="Hemp J."/>
            <person name="Ward L.M."/>
            <person name="Pace L.A."/>
            <person name="Fischer W.W."/>
        </authorList>
    </citation>
    <scope>NUCLEOTIDE SEQUENCE [LARGE SCALE GENOMIC DNA]</scope>
    <source>
        <strain evidence="2 4">110S</strain>
    </source>
</reference>
<name>A0A0M8K7N0_9CHLR</name>
<protein>
    <recommendedName>
        <fullName evidence="5">DUF2203 family protein</fullName>
    </recommendedName>
</protein>
<evidence type="ECO:0000313" key="3">
    <source>
        <dbReference type="Proteomes" id="UP000037784"/>
    </source>
</evidence>
<evidence type="ECO:0000313" key="4">
    <source>
        <dbReference type="Proteomes" id="UP000050502"/>
    </source>
</evidence>
<dbReference type="InParanoid" id="A0A0M8K7N0"/>
<reference evidence="3" key="3">
    <citation type="submission" date="2015-08" db="EMBL/GenBank/DDBJ databases">
        <title>Draft Genome Sequence of a Heterotrophic Facultative Anaerobic Bacterium Ardenticatena maritima Strain 110S.</title>
        <authorList>
            <person name="Kawaichi S."/>
            <person name="Yoshida T."/>
            <person name="Sako Y."/>
            <person name="Nakamura R."/>
        </authorList>
    </citation>
    <scope>NUCLEOTIDE SEQUENCE [LARGE SCALE GENOMIC DNA]</scope>
    <source>
        <strain evidence="3">110S</strain>
    </source>
</reference>
<gene>
    <name evidence="1" type="ORF">ARMA_0825</name>
    <name evidence="2" type="ORF">SE16_03420</name>
</gene>
<dbReference type="EMBL" id="LGKN01000003">
    <property type="protein sequence ID" value="KPL89493.1"/>
    <property type="molecule type" value="Genomic_DNA"/>
</dbReference>
<keyword evidence="3" id="KW-1185">Reference proteome</keyword>
<evidence type="ECO:0008006" key="5">
    <source>
        <dbReference type="Google" id="ProtNLM"/>
    </source>
</evidence>
<reference evidence="1 3" key="1">
    <citation type="journal article" date="2015" name="Genome Announc.">
        <title>Draft Genome Sequence of a Heterotrophic Facultative Anaerobic Thermophilic Bacterium, Ardenticatena maritima Strain 110ST.</title>
        <authorList>
            <person name="Kawaichi S."/>
            <person name="Yoshida T."/>
            <person name="Sako Y."/>
            <person name="Nakamura R."/>
        </authorList>
    </citation>
    <scope>NUCLEOTIDE SEQUENCE [LARGE SCALE GENOMIC DNA]</scope>
    <source>
        <strain evidence="1 3">110S</strain>
    </source>
</reference>
<sequence>MAQVPTWDALVAELQNQTLAERIATLEHYITLLDRQLEKTPTDEGIAYLEHLADLHHALVQRAAFLHHPDALLVVEFPADYTGPVGVRWEELPDGRIRTWLTRDELEAIVWANEAAYTALLNRLAA</sequence>
<evidence type="ECO:0000313" key="2">
    <source>
        <dbReference type="EMBL" id="KPL89493.1"/>
    </source>
</evidence>
<dbReference type="Proteomes" id="UP000050502">
    <property type="component" value="Unassembled WGS sequence"/>
</dbReference>
<accession>A0A0M8K7N0</accession>
<dbReference type="AlphaFoldDB" id="A0A0M8K7N0"/>
<organism evidence="1 3">
    <name type="scientific">Ardenticatena maritima</name>
    <dbReference type="NCBI Taxonomy" id="872965"/>
    <lineage>
        <taxon>Bacteria</taxon>
        <taxon>Bacillati</taxon>
        <taxon>Chloroflexota</taxon>
        <taxon>Ardenticatenia</taxon>
        <taxon>Ardenticatenales</taxon>
        <taxon>Ardenticatenaceae</taxon>
        <taxon>Ardenticatena</taxon>
    </lineage>
</organism>
<evidence type="ECO:0000313" key="1">
    <source>
        <dbReference type="EMBL" id="GAP62402.1"/>
    </source>
</evidence>
<dbReference type="Proteomes" id="UP000037784">
    <property type="component" value="Unassembled WGS sequence"/>
</dbReference>
<proteinExistence type="predicted"/>
<comment type="caution">
    <text evidence="1">The sequence shown here is derived from an EMBL/GenBank/DDBJ whole genome shotgun (WGS) entry which is preliminary data.</text>
</comment>
<dbReference type="RefSeq" id="WP_054492333.1">
    <property type="nucleotide sequence ID" value="NZ_BBZA01000055.1"/>
</dbReference>